<feature type="compositionally biased region" description="Pro residues" evidence="1">
    <location>
        <begin position="74"/>
        <end position="85"/>
    </location>
</feature>
<sequence>MNRRNSFLGKISRKFGSSSSNASKGPNEDASPKRKSFGSVLSPGRSNDSTRWTPGMSTRRPNRAGMNAFTTPSNEPPPAYTPNPAPGTSASGPAASTSRPSAAATAHMTDDRYDFLKTFDTIVVIDDSGSMAGRSWRETAGALETIAPIVTTYDSDGIDIYFLNAPDKDVFHNVTVASTVREIFSTVRPTGATPTGQRLNSILKKYFAALSANEDIKPLNIIVVTDGVPTDDLESVLVWAAKKLDSIGAPAWQVGVQFFQVGNEMGAAQHLQQLDDEMRIIANGPVRDIVDTVPFTGQNGSALNADGILKVVLGAVHRRLDRTTGALHRTDID</sequence>
<feature type="region of interest" description="Disordered" evidence="1">
    <location>
        <begin position="1"/>
        <end position="105"/>
    </location>
</feature>
<dbReference type="Pfam" id="PF00092">
    <property type="entry name" value="VWA"/>
    <property type="match status" value="1"/>
</dbReference>
<dbReference type="PANTHER" id="PTHR34706:SF1">
    <property type="entry name" value="VWFA DOMAIN-CONTAINING PROTEIN"/>
    <property type="match status" value="1"/>
</dbReference>
<organism evidence="3 4">
    <name type="scientific">Lineolata rhizophorae</name>
    <dbReference type="NCBI Taxonomy" id="578093"/>
    <lineage>
        <taxon>Eukaryota</taxon>
        <taxon>Fungi</taxon>
        <taxon>Dikarya</taxon>
        <taxon>Ascomycota</taxon>
        <taxon>Pezizomycotina</taxon>
        <taxon>Dothideomycetes</taxon>
        <taxon>Dothideomycetes incertae sedis</taxon>
        <taxon>Lineolatales</taxon>
        <taxon>Lineolataceae</taxon>
        <taxon>Lineolata</taxon>
    </lineage>
</organism>
<dbReference type="EMBL" id="MU001670">
    <property type="protein sequence ID" value="KAF2461848.1"/>
    <property type="molecule type" value="Genomic_DNA"/>
</dbReference>
<feature type="domain" description="VWFA" evidence="2">
    <location>
        <begin position="120"/>
        <end position="312"/>
    </location>
</feature>
<dbReference type="Proteomes" id="UP000799766">
    <property type="component" value="Unassembled WGS sequence"/>
</dbReference>
<dbReference type="SMART" id="SM00327">
    <property type="entry name" value="VWA"/>
    <property type="match status" value="1"/>
</dbReference>
<keyword evidence="4" id="KW-1185">Reference proteome</keyword>
<dbReference type="PROSITE" id="PS50234">
    <property type="entry name" value="VWFA"/>
    <property type="match status" value="1"/>
</dbReference>
<dbReference type="InterPro" id="IPR002035">
    <property type="entry name" value="VWF_A"/>
</dbReference>
<dbReference type="AlphaFoldDB" id="A0A6A6PD14"/>
<proteinExistence type="predicted"/>
<evidence type="ECO:0000313" key="4">
    <source>
        <dbReference type="Proteomes" id="UP000799766"/>
    </source>
</evidence>
<evidence type="ECO:0000313" key="3">
    <source>
        <dbReference type="EMBL" id="KAF2461848.1"/>
    </source>
</evidence>
<evidence type="ECO:0000256" key="1">
    <source>
        <dbReference type="SAM" id="MobiDB-lite"/>
    </source>
</evidence>
<protein>
    <recommendedName>
        <fullName evidence="2">VWFA domain-containing protein</fullName>
    </recommendedName>
</protein>
<reference evidence="3" key="1">
    <citation type="journal article" date="2020" name="Stud. Mycol.">
        <title>101 Dothideomycetes genomes: a test case for predicting lifestyles and emergence of pathogens.</title>
        <authorList>
            <person name="Haridas S."/>
            <person name="Albert R."/>
            <person name="Binder M."/>
            <person name="Bloem J."/>
            <person name="Labutti K."/>
            <person name="Salamov A."/>
            <person name="Andreopoulos B."/>
            <person name="Baker S."/>
            <person name="Barry K."/>
            <person name="Bills G."/>
            <person name="Bluhm B."/>
            <person name="Cannon C."/>
            <person name="Castanera R."/>
            <person name="Culley D."/>
            <person name="Daum C."/>
            <person name="Ezra D."/>
            <person name="Gonzalez J."/>
            <person name="Henrissat B."/>
            <person name="Kuo A."/>
            <person name="Liang C."/>
            <person name="Lipzen A."/>
            <person name="Lutzoni F."/>
            <person name="Magnuson J."/>
            <person name="Mondo S."/>
            <person name="Nolan M."/>
            <person name="Ohm R."/>
            <person name="Pangilinan J."/>
            <person name="Park H.-J."/>
            <person name="Ramirez L."/>
            <person name="Alfaro M."/>
            <person name="Sun H."/>
            <person name="Tritt A."/>
            <person name="Yoshinaga Y."/>
            <person name="Zwiers L.-H."/>
            <person name="Turgeon B."/>
            <person name="Goodwin S."/>
            <person name="Spatafora J."/>
            <person name="Crous P."/>
            <person name="Grigoriev I."/>
        </authorList>
    </citation>
    <scope>NUCLEOTIDE SEQUENCE</scope>
    <source>
        <strain evidence="3">ATCC 16933</strain>
    </source>
</reference>
<accession>A0A6A6PD14</accession>
<feature type="compositionally biased region" description="Polar residues" evidence="1">
    <location>
        <begin position="44"/>
        <end position="56"/>
    </location>
</feature>
<dbReference type="SUPFAM" id="SSF53300">
    <property type="entry name" value="vWA-like"/>
    <property type="match status" value="1"/>
</dbReference>
<name>A0A6A6PD14_9PEZI</name>
<feature type="compositionally biased region" description="Polar residues" evidence="1">
    <location>
        <begin position="15"/>
        <end position="24"/>
    </location>
</feature>
<gene>
    <name evidence="3" type="ORF">BDY21DRAFT_368027</name>
</gene>
<dbReference type="PANTHER" id="PTHR34706">
    <property type="entry name" value="SLR1338 PROTEIN"/>
    <property type="match status" value="1"/>
</dbReference>
<feature type="compositionally biased region" description="Low complexity" evidence="1">
    <location>
        <begin position="86"/>
        <end position="105"/>
    </location>
</feature>
<dbReference type="Gene3D" id="3.40.50.410">
    <property type="entry name" value="von Willebrand factor, type A domain"/>
    <property type="match status" value="1"/>
</dbReference>
<evidence type="ECO:0000259" key="2">
    <source>
        <dbReference type="PROSITE" id="PS50234"/>
    </source>
</evidence>
<dbReference type="InterPro" id="IPR036465">
    <property type="entry name" value="vWFA_dom_sf"/>
</dbReference>
<dbReference type="OrthoDB" id="2142040at2759"/>